<proteinExistence type="predicted"/>
<reference evidence="2" key="2">
    <citation type="submission" date="2020-09" db="EMBL/GenBank/DDBJ databases">
        <authorList>
            <person name="Sun Q."/>
            <person name="Zhou Y."/>
        </authorList>
    </citation>
    <scope>NUCLEOTIDE SEQUENCE</scope>
    <source>
        <strain evidence="2">CGMCC 1.12426</strain>
    </source>
</reference>
<evidence type="ECO:0000313" key="2">
    <source>
        <dbReference type="EMBL" id="GGB36156.1"/>
    </source>
</evidence>
<accession>A0A916WWU3</accession>
<dbReference type="Gene3D" id="3.40.630.30">
    <property type="match status" value="1"/>
</dbReference>
<sequence>MQETVLTSGPVRLVPFEADDLGQVQQLWSDPRAARFISSDNNTWSAAAASGFIDQAIADQQRHGFSRWKVLGPDGRFFGWAGFTALEETSEIELDYCLALETFEVFPNLPGQLCQDLVDWFFENTYFSHLVSVVRTDNRMVREVMLDAGFYFRESRQIGGMPCDVFQILSPSMQSYVLTA</sequence>
<name>A0A916WWU3_9HYPH</name>
<comment type="caution">
    <text evidence="2">The sequence shown here is derived from an EMBL/GenBank/DDBJ whole genome shotgun (WGS) entry which is preliminary data.</text>
</comment>
<organism evidence="2 3">
    <name type="scientific">Roseibium aquae</name>
    <dbReference type="NCBI Taxonomy" id="1323746"/>
    <lineage>
        <taxon>Bacteria</taxon>
        <taxon>Pseudomonadati</taxon>
        <taxon>Pseudomonadota</taxon>
        <taxon>Alphaproteobacteria</taxon>
        <taxon>Hyphomicrobiales</taxon>
        <taxon>Stappiaceae</taxon>
        <taxon>Roseibium</taxon>
    </lineage>
</organism>
<dbReference type="OrthoDB" id="5295305at2"/>
<protein>
    <recommendedName>
        <fullName evidence="1">N-acetyltransferase domain-containing protein</fullName>
    </recommendedName>
</protein>
<evidence type="ECO:0000259" key="1">
    <source>
        <dbReference type="Pfam" id="PF13302"/>
    </source>
</evidence>
<dbReference type="Proteomes" id="UP000605148">
    <property type="component" value="Unassembled WGS sequence"/>
</dbReference>
<feature type="domain" description="N-acetyltransferase" evidence="1">
    <location>
        <begin position="12"/>
        <end position="150"/>
    </location>
</feature>
<dbReference type="EMBL" id="BMFA01000001">
    <property type="protein sequence ID" value="GGB36156.1"/>
    <property type="molecule type" value="Genomic_DNA"/>
</dbReference>
<gene>
    <name evidence="2" type="ORF">GCM10011316_05390</name>
</gene>
<reference evidence="2" key="1">
    <citation type="journal article" date="2014" name="Int. J. Syst. Evol. Microbiol.">
        <title>Complete genome sequence of Corynebacterium casei LMG S-19264T (=DSM 44701T), isolated from a smear-ripened cheese.</title>
        <authorList>
            <consortium name="US DOE Joint Genome Institute (JGI-PGF)"/>
            <person name="Walter F."/>
            <person name="Albersmeier A."/>
            <person name="Kalinowski J."/>
            <person name="Ruckert C."/>
        </authorList>
    </citation>
    <scope>NUCLEOTIDE SEQUENCE</scope>
    <source>
        <strain evidence="2">CGMCC 1.12426</strain>
    </source>
</reference>
<dbReference type="GO" id="GO:0016747">
    <property type="term" value="F:acyltransferase activity, transferring groups other than amino-acyl groups"/>
    <property type="evidence" value="ECO:0007669"/>
    <property type="project" value="InterPro"/>
</dbReference>
<dbReference type="AlphaFoldDB" id="A0A916WWU3"/>
<keyword evidence="3" id="KW-1185">Reference proteome</keyword>
<dbReference type="InterPro" id="IPR016181">
    <property type="entry name" value="Acyl_CoA_acyltransferase"/>
</dbReference>
<dbReference type="SUPFAM" id="SSF55729">
    <property type="entry name" value="Acyl-CoA N-acyltransferases (Nat)"/>
    <property type="match status" value="1"/>
</dbReference>
<evidence type="ECO:0000313" key="3">
    <source>
        <dbReference type="Proteomes" id="UP000605148"/>
    </source>
</evidence>
<dbReference type="Pfam" id="PF13302">
    <property type="entry name" value="Acetyltransf_3"/>
    <property type="match status" value="1"/>
</dbReference>
<dbReference type="InterPro" id="IPR000182">
    <property type="entry name" value="GNAT_dom"/>
</dbReference>